<dbReference type="Pfam" id="PF02604">
    <property type="entry name" value="PhdYeFM_antitox"/>
    <property type="match status" value="1"/>
</dbReference>
<dbReference type="InterPro" id="IPR006442">
    <property type="entry name" value="Antitoxin_Phd/YefM"/>
</dbReference>
<dbReference type="Gene3D" id="3.40.1620.10">
    <property type="entry name" value="YefM-like domain"/>
    <property type="match status" value="1"/>
</dbReference>
<evidence type="ECO:0000313" key="3">
    <source>
        <dbReference type="EMBL" id="SHN51491.1"/>
    </source>
</evidence>
<dbReference type="InterPro" id="IPR036165">
    <property type="entry name" value="YefM-like_sf"/>
</dbReference>
<dbReference type="SUPFAM" id="SSF143120">
    <property type="entry name" value="YefM-like"/>
    <property type="match status" value="1"/>
</dbReference>
<dbReference type="STRING" id="1121395.SAMN02745215_00293"/>
<dbReference type="AlphaFoldDB" id="A0A1M7RZ72"/>
<gene>
    <name evidence="3" type="ORF">SAMN02745215_00293</name>
</gene>
<proteinExistence type="inferred from homology"/>
<organism evidence="3 4">
    <name type="scientific">Desulfitobacterium chlororespirans DSM 11544</name>
    <dbReference type="NCBI Taxonomy" id="1121395"/>
    <lineage>
        <taxon>Bacteria</taxon>
        <taxon>Bacillati</taxon>
        <taxon>Bacillota</taxon>
        <taxon>Clostridia</taxon>
        <taxon>Eubacteriales</taxon>
        <taxon>Desulfitobacteriaceae</taxon>
        <taxon>Desulfitobacterium</taxon>
    </lineage>
</organism>
<dbReference type="PANTHER" id="PTHR33713:SF11">
    <property type="entry name" value="PREVENT-HOST-DEATH FAMILY PROTEIN"/>
    <property type="match status" value="1"/>
</dbReference>
<protein>
    <recommendedName>
        <fullName evidence="2">Antitoxin</fullName>
    </recommendedName>
</protein>
<dbReference type="Proteomes" id="UP000184010">
    <property type="component" value="Unassembled WGS sequence"/>
</dbReference>
<sequence length="101" mass="11348">MNGKEDIRPISYIKANAAEVLDQVNESRRPVYITQNGEARAVLLDTESYEKLKNAVGLLKLLTQGEEDIAKGKVLSQEEFFLSMDRELGLPQLEDAAEDHE</sequence>
<accession>A0A1M7RZ72</accession>
<evidence type="ECO:0000256" key="2">
    <source>
        <dbReference type="RuleBase" id="RU362080"/>
    </source>
</evidence>
<evidence type="ECO:0000313" key="4">
    <source>
        <dbReference type="Proteomes" id="UP000184010"/>
    </source>
</evidence>
<dbReference type="EMBL" id="FRDN01000003">
    <property type="protein sequence ID" value="SHN51491.1"/>
    <property type="molecule type" value="Genomic_DNA"/>
</dbReference>
<reference evidence="4" key="1">
    <citation type="submission" date="2016-12" db="EMBL/GenBank/DDBJ databases">
        <authorList>
            <person name="Varghese N."/>
            <person name="Submissions S."/>
        </authorList>
    </citation>
    <scope>NUCLEOTIDE SEQUENCE [LARGE SCALE GENOMIC DNA]</scope>
    <source>
        <strain evidence="4">DSM 11544</strain>
    </source>
</reference>
<name>A0A1M7RZ72_9FIRM</name>
<dbReference type="NCBIfam" id="TIGR01552">
    <property type="entry name" value="phd_fam"/>
    <property type="match status" value="1"/>
</dbReference>
<evidence type="ECO:0000256" key="1">
    <source>
        <dbReference type="ARBA" id="ARBA00009981"/>
    </source>
</evidence>
<keyword evidence="4" id="KW-1185">Reference proteome</keyword>
<dbReference type="PANTHER" id="PTHR33713">
    <property type="entry name" value="ANTITOXIN YAFN-RELATED"/>
    <property type="match status" value="1"/>
</dbReference>
<dbReference type="RefSeq" id="WP_072770934.1">
    <property type="nucleotide sequence ID" value="NZ_FRDN01000003.1"/>
</dbReference>
<comment type="similarity">
    <text evidence="1 2">Belongs to the phD/YefM antitoxin family.</text>
</comment>
<dbReference type="InterPro" id="IPR051405">
    <property type="entry name" value="phD/YefM_antitoxin"/>
</dbReference>
<comment type="function">
    <text evidence="2">Antitoxin component of a type II toxin-antitoxin (TA) system.</text>
</comment>